<dbReference type="Gene3D" id="3.40.50.2020">
    <property type="match status" value="1"/>
</dbReference>
<dbReference type="PANTHER" id="PTHR47505:SF1">
    <property type="entry name" value="DNA UTILIZATION PROTEIN YHGH"/>
    <property type="match status" value="1"/>
</dbReference>
<dbReference type="CDD" id="cd06223">
    <property type="entry name" value="PRTases_typeI"/>
    <property type="match status" value="1"/>
</dbReference>
<feature type="domain" description="Phosphoribosyltransferase" evidence="2">
    <location>
        <begin position="125"/>
        <end position="217"/>
    </location>
</feature>
<gene>
    <name evidence="3" type="ORF">A3I86_01645</name>
</gene>
<dbReference type="Proteomes" id="UP000177096">
    <property type="component" value="Unassembled WGS sequence"/>
</dbReference>
<dbReference type="EMBL" id="MHWM01000002">
    <property type="protein sequence ID" value="OHB09395.1"/>
    <property type="molecule type" value="Genomic_DNA"/>
</dbReference>
<comment type="similarity">
    <text evidence="1">Belongs to the ComF/GntX family.</text>
</comment>
<evidence type="ECO:0000259" key="2">
    <source>
        <dbReference type="Pfam" id="PF00156"/>
    </source>
</evidence>
<proteinExistence type="inferred from homology"/>
<dbReference type="InterPro" id="IPR000836">
    <property type="entry name" value="PRTase_dom"/>
</dbReference>
<reference evidence="3 4" key="1">
    <citation type="journal article" date="2016" name="Nat. Commun.">
        <title>Thousands of microbial genomes shed light on interconnected biogeochemical processes in an aquifer system.</title>
        <authorList>
            <person name="Anantharaman K."/>
            <person name="Brown C.T."/>
            <person name="Hug L.A."/>
            <person name="Sharon I."/>
            <person name="Castelle C.J."/>
            <person name="Probst A.J."/>
            <person name="Thomas B.C."/>
            <person name="Singh A."/>
            <person name="Wilkins M.J."/>
            <person name="Karaoz U."/>
            <person name="Brodie E.L."/>
            <person name="Williams K.H."/>
            <person name="Hubbard S.S."/>
            <person name="Banfield J.F."/>
        </authorList>
    </citation>
    <scope>NUCLEOTIDE SEQUENCE [LARGE SCALE GENOMIC DNA]</scope>
</reference>
<sequence length="218" mass="24374">MILDSAFKFILDLLFPSFCVNCRKEGRFLCVACEEKIIIKRVPTHLPNAPKISAIYAAAEYHDKTISELVIRLKFRGIAGISDVLAGLLTRHLELARFAKKDGQIIVPVPLHKKRLRKRTYNQAELVAKTIAQYLDLPMRADVLKRIKNTNPQTEISDRQARRENVKNAFACARPEAVKGKTIILVDDVATTGATLNECARALRQSGARSVIAFVVAH</sequence>
<evidence type="ECO:0000313" key="3">
    <source>
        <dbReference type="EMBL" id="OHB09395.1"/>
    </source>
</evidence>
<dbReference type="InterPro" id="IPR051910">
    <property type="entry name" value="ComF/GntX_DNA_util-trans"/>
</dbReference>
<dbReference type="AlphaFoldDB" id="A0A1G2UIY0"/>
<organism evidence="3 4">
    <name type="scientific">Candidatus Zambryskibacteria bacterium RIFCSPLOWO2_02_FULL_39_14</name>
    <dbReference type="NCBI Taxonomy" id="1802769"/>
    <lineage>
        <taxon>Bacteria</taxon>
        <taxon>Candidatus Zambryskiibacteriota</taxon>
    </lineage>
</organism>
<comment type="caution">
    <text evidence="3">The sequence shown here is derived from an EMBL/GenBank/DDBJ whole genome shotgun (WGS) entry which is preliminary data.</text>
</comment>
<evidence type="ECO:0000313" key="4">
    <source>
        <dbReference type="Proteomes" id="UP000177096"/>
    </source>
</evidence>
<dbReference type="PANTHER" id="PTHR47505">
    <property type="entry name" value="DNA UTILIZATION PROTEIN YHGH"/>
    <property type="match status" value="1"/>
</dbReference>
<evidence type="ECO:0000256" key="1">
    <source>
        <dbReference type="ARBA" id="ARBA00008007"/>
    </source>
</evidence>
<accession>A0A1G2UIY0</accession>
<dbReference type="InterPro" id="IPR029057">
    <property type="entry name" value="PRTase-like"/>
</dbReference>
<dbReference type="SUPFAM" id="SSF53271">
    <property type="entry name" value="PRTase-like"/>
    <property type="match status" value="1"/>
</dbReference>
<protein>
    <recommendedName>
        <fullName evidence="2">Phosphoribosyltransferase domain-containing protein</fullName>
    </recommendedName>
</protein>
<dbReference type="Pfam" id="PF00156">
    <property type="entry name" value="Pribosyltran"/>
    <property type="match status" value="1"/>
</dbReference>
<name>A0A1G2UIY0_9BACT</name>